<evidence type="ECO:0000313" key="1">
    <source>
        <dbReference type="EMBL" id="SEA47612.1"/>
    </source>
</evidence>
<dbReference type="Proteomes" id="UP000187280">
    <property type="component" value="Unassembled WGS sequence"/>
</dbReference>
<keyword evidence="2" id="KW-1185">Reference proteome</keyword>
<dbReference type="EMBL" id="FNQS01000005">
    <property type="protein sequence ID" value="SEA47612.1"/>
    <property type="molecule type" value="Genomic_DNA"/>
</dbReference>
<protein>
    <submittedName>
        <fullName evidence="1">Uncharacterized protein</fullName>
    </submittedName>
</protein>
<dbReference type="RefSeq" id="WP_410451253.1">
    <property type="nucleotide sequence ID" value="NZ_JBKGBY010000001.1"/>
</dbReference>
<dbReference type="AlphaFoldDB" id="A0A1H4BIJ1"/>
<accession>A0A1H4BIJ1</accession>
<dbReference type="STRING" id="71657.SAMN02982996_01693"/>
<evidence type="ECO:0000313" key="2">
    <source>
        <dbReference type="Proteomes" id="UP000187280"/>
    </source>
</evidence>
<name>A0A1H4BIJ1_9GAMM</name>
<gene>
    <name evidence="1" type="ORF">SAMN02982996_01693</name>
</gene>
<reference evidence="1 2" key="1">
    <citation type="submission" date="2016-10" db="EMBL/GenBank/DDBJ databases">
        <authorList>
            <person name="de Groot N.N."/>
        </authorList>
    </citation>
    <scope>NUCLEOTIDE SEQUENCE [LARGE SCALE GENOMIC DNA]</scope>
    <source>
        <strain evidence="1 2">ATCC 29281</strain>
    </source>
</reference>
<sequence>MGHSLVTVPVPAGLRCVSSDYGAAAASTFIDRASTSVDGGNPFSSISNYTVSHRLPMSNRSATSLNRASIAGNGGMRHVA</sequence>
<proteinExistence type="predicted"/>
<organism evidence="1 2">
    <name type="scientific">Lonsdalea quercina</name>
    <dbReference type="NCBI Taxonomy" id="71657"/>
    <lineage>
        <taxon>Bacteria</taxon>
        <taxon>Pseudomonadati</taxon>
        <taxon>Pseudomonadota</taxon>
        <taxon>Gammaproteobacteria</taxon>
        <taxon>Enterobacterales</taxon>
        <taxon>Pectobacteriaceae</taxon>
        <taxon>Lonsdalea</taxon>
    </lineage>
</organism>